<feature type="region of interest" description="Disordered" evidence="1">
    <location>
        <begin position="809"/>
        <end position="839"/>
    </location>
</feature>
<feature type="region of interest" description="Disordered" evidence="1">
    <location>
        <begin position="207"/>
        <end position="228"/>
    </location>
</feature>
<name>A0A8J9YWK9_BRALA</name>
<protein>
    <submittedName>
        <fullName evidence="2">Hypp7037 protein</fullName>
    </submittedName>
</protein>
<evidence type="ECO:0000256" key="1">
    <source>
        <dbReference type="SAM" id="MobiDB-lite"/>
    </source>
</evidence>
<proteinExistence type="predicted"/>
<dbReference type="AlphaFoldDB" id="A0A8J9YWK9"/>
<keyword evidence="3" id="KW-1185">Reference proteome</keyword>
<dbReference type="PANTHER" id="PTHR31751:SF7">
    <property type="entry name" value="THAP-TYPE DOMAIN-CONTAINING PROTEIN"/>
    <property type="match status" value="1"/>
</dbReference>
<dbReference type="Proteomes" id="UP000838412">
    <property type="component" value="Chromosome 13"/>
</dbReference>
<evidence type="ECO:0000313" key="2">
    <source>
        <dbReference type="EMBL" id="CAH1243082.1"/>
    </source>
</evidence>
<feature type="region of interest" description="Disordered" evidence="1">
    <location>
        <begin position="1"/>
        <end position="37"/>
    </location>
</feature>
<sequence>MADVDSGGSKTPRTRKRGRPAVDSTPLRKQKKKEKYQSRVYLGDSYKDWSKLRQELNVKDRVLARKLLDSYEKHNKSAPRTSSPKRATLPVPSFFADESSVGIHDPADDRSASGFIVENMCLSPPHQILEGAVNRSPQHDMEEGAVNMEEGAVNMKEGAVNMEEGAVNRSPPRDMEEGAVNMEEGAVNRSPPRDMEEGALNSISCLQPRNPVNESEVGAPNCRSDVYPRDPENETEINALENIQLSVELDVCEAEDEDEDDLCYDDDVENDPDYIPPAALRSSSKLLGKDIEEYEVITAEQEVFCHDMAPGMGDTLLGEESSATEEEASFEESDVDKRFPRELKILHPNDIVYEKCAITYNRNIVQLVGFLELPADKQKCRVPDCSSSGPPEPAVEFVASGIVVKWHCSGGHLVWRWFSQPRLKYGLQGGDFMQAANILLSGNNFGKYSLMCKFMNMGCVNESTFHKIQAQYCVNTIDDYWREKLQGIIQTLRNKDEVVLLGDGRMDSPGYCAQYCTYTAIDNDTRAIVALEVVDKRETDKKSTVMEKEGFKRAMTSLLDQGVKVTEVCTDAHPQISALMNPDKGVYGTKGIHHSLDVWHGAKNLTKKIVAAGQEKSCTDLKQWTRDVVNHFWWCCKKAKTYEEFSALWRGVLHHVCDEHKWGTGSCQHEPIVSSEARTKSWLVPGSTAHKKLGDVLLKKRWLKTTSKYLRFRTTSDLESFQNHILMYCSKRHSFSPPVYKARCQLAALDYNHHRDRPVWKTKEGRINYKRRFQKKSERWSIFVPKQPKKYEYIRELQAAIVNKRIQSGCGMSRTQPMSESDPRRTGNLARLPPPPISELVEKHVSRMEGATQDTE</sequence>
<dbReference type="OrthoDB" id="6155112at2759"/>
<gene>
    <name evidence="2" type="primary">Hypp7037</name>
    <name evidence="2" type="ORF">BLAG_LOCUS6197</name>
</gene>
<dbReference type="EMBL" id="OV696698">
    <property type="protein sequence ID" value="CAH1243082.1"/>
    <property type="molecule type" value="Genomic_DNA"/>
</dbReference>
<accession>A0A8J9YWK9</accession>
<reference evidence="2" key="1">
    <citation type="submission" date="2022-01" db="EMBL/GenBank/DDBJ databases">
        <authorList>
            <person name="Braso-Vives M."/>
        </authorList>
    </citation>
    <scope>NUCLEOTIDE SEQUENCE</scope>
</reference>
<evidence type="ECO:0000313" key="3">
    <source>
        <dbReference type="Proteomes" id="UP000838412"/>
    </source>
</evidence>
<dbReference type="PANTHER" id="PTHR31751">
    <property type="entry name" value="SI:CH211-108C17.2-RELATED-RELATED"/>
    <property type="match status" value="1"/>
</dbReference>
<organism evidence="2 3">
    <name type="scientific">Branchiostoma lanceolatum</name>
    <name type="common">Common lancelet</name>
    <name type="synonym">Amphioxus lanceolatum</name>
    <dbReference type="NCBI Taxonomy" id="7740"/>
    <lineage>
        <taxon>Eukaryota</taxon>
        <taxon>Metazoa</taxon>
        <taxon>Chordata</taxon>
        <taxon>Cephalochordata</taxon>
        <taxon>Leptocardii</taxon>
        <taxon>Amphioxiformes</taxon>
        <taxon>Branchiostomatidae</taxon>
        <taxon>Branchiostoma</taxon>
    </lineage>
</organism>
<feature type="region of interest" description="Disordered" evidence="1">
    <location>
        <begin position="70"/>
        <end position="90"/>
    </location>
</feature>